<dbReference type="AlphaFoldDB" id="A0A6A6TMT7"/>
<feature type="compositionally biased region" description="Polar residues" evidence="1">
    <location>
        <begin position="104"/>
        <end position="127"/>
    </location>
</feature>
<evidence type="ECO:0000313" key="2">
    <source>
        <dbReference type="EMBL" id="KAF2661385.1"/>
    </source>
</evidence>
<gene>
    <name evidence="2" type="ORF">K491DRAFT_452196</name>
</gene>
<reference evidence="2" key="1">
    <citation type="journal article" date="2020" name="Stud. Mycol.">
        <title>101 Dothideomycetes genomes: a test case for predicting lifestyles and emergence of pathogens.</title>
        <authorList>
            <person name="Haridas S."/>
            <person name="Albert R."/>
            <person name="Binder M."/>
            <person name="Bloem J."/>
            <person name="Labutti K."/>
            <person name="Salamov A."/>
            <person name="Andreopoulos B."/>
            <person name="Baker S."/>
            <person name="Barry K."/>
            <person name="Bills G."/>
            <person name="Bluhm B."/>
            <person name="Cannon C."/>
            <person name="Castanera R."/>
            <person name="Culley D."/>
            <person name="Daum C."/>
            <person name="Ezra D."/>
            <person name="Gonzalez J."/>
            <person name="Henrissat B."/>
            <person name="Kuo A."/>
            <person name="Liang C."/>
            <person name="Lipzen A."/>
            <person name="Lutzoni F."/>
            <person name="Magnuson J."/>
            <person name="Mondo S."/>
            <person name="Nolan M."/>
            <person name="Ohm R."/>
            <person name="Pangilinan J."/>
            <person name="Park H.-J."/>
            <person name="Ramirez L."/>
            <person name="Alfaro M."/>
            <person name="Sun H."/>
            <person name="Tritt A."/>
            <person name="Yoshinaga Y."/>
            <person name="Zwiers L.-H."/>
            <person name="Turgeon B."/>
            <person name="Goodwin S."/>
            <person name="Spatafora J."/>
            <person name="Crous P."/>
            <person name="Grigoriev I."/>
        </authorList>
    </citation>
    <scope>NUCLEOTIDE SEQUENCE</scope>
    <source>
        <strain evidence="2">CBS 122681</strain>
    </source>
</reference>
<accession>A0A6A6TMT7</accession>
<organism evidence="2 3">
    <name type="scientific">Lophiostoma macrostomum CBS 122681</name>
    <dbReference type="NCBI Taxonomy" id="1314788"/>
    <lineage>
        <taxon>Eukaryota</taxon>
        <taxon>Fungi</taxon>
        <taxon>Dikarya</taxon>
        <taxon>Ascomycota</taxon>
        <taxon>Pezizomycotina</taxon>
        <taxon>Dothideomycetes</taxon>
        <taxon>Pleosporomycetidae</taxon>
        <taxon>Pleosporales</taxon>
        <taxon>Lophiostomataceae</taxon>
        <taxon>Lophiostoma</taxon>
    </lineage>
</organism>
<evidence type="ECO:0000256" key="1">
    <source>
        <dbReference type="SAM" id="MobiDB-lite"/>
    </source>
</evidence>
<protein>
    <submittedName>
        <fullName evidence="2">Uncharacterized protein</fullName>
    </submittedName>
</protein>
<dbReference type="EMBL" id="MU004294">
    <property type="protein sequence ID" value="KAF2661385.1"/>
    <property type="molecule type" value="Genomic_DNA"/>
</dbReference>
<evidence type="ECO:0000313" key="3">
    <source>
        <dbReference type="Proteomes" id="UP000799324"/>
    </source>
</evidence>
<feature type="region of interest" description="Disordered" evidence="1">
    <location>
        <begin position="77"/>
        <end position="127"/>
    </location>
</feature>
<name>A0A6A6TMT7_9PLEO</name>
<keyword evidence="3" id="KW-1185">Reference proteome</keyword>
<dbReference type="Proteomes" id="UP000799324">
    <property type="component" value="Unassembled WGS sequence"/>
</dbReference>
<proteinExistence type="predicted"/>
<sequence length="177" mass="19414">MSVFPRVYAQSVLVTPNSMTLSSYPYSSRKALQRIPLITATTTTTTHTSLADSYSHSIQSPVSSHPSNILETLSKLDSQPTNQTASPRAEPSPPARIPCASDTDPPTSTHQTQNLGVTSRNSHATVTVCSTRQRVIRRKKWHGQDGGGGDRVYIRVPPRVELARKQKVRLTELSTVH</sequence>